<gene>
    <name evidence="1" type="ORF">L195_g061529</name>
</gene>
<protein>
    <submittedName>
        <fullName evidence="1">Uncharacterized protein</fullName>
    </submittedName>
</protein>
<dbReference type="EMBL" id="ASHM01153763">
    <property type="protein sequence ID" value="PNX63240.1"/>
    <property type="molecule type" value="Genomic_DNA"/>
</dbReference>
<sequence>LVLVEKLFVGAVSKDVSLHQLLVCLVVVDAELGRKDRGSISHNCDR</sequence>
<reference evidence="1 2" key="1">
    <citation type="journal article" date="2014" name="Am. J. Bot.">
        <title>Genome assembly and annotation for red clover (Trifolium pratense; Fabaceae).</title>
        <authorList>
            <person name="Istvanek J."/>
            <person name="Jaros M."/>
            <person name="Krenek A."/>
            <person name="Repkova J."/>
        </authorList>
    </citation>
    <scope>NUCLEOTIDE SEQUENCE [LARGE SCALE GENOMIC DNA]</scope>
    <source>
        <strain evidence="2">cv. Tatra</strain>
        <tissue evidence="1">Young leaves</tissue>
    </source>
</reference>
<accession>A0A2K3KAB6</accession>
<dbReference type="Proteomes" id="UP000236291">
    <property type="component" value="Unassembled WGS sequence"/>
</dbReference>
<comment type="caution">
    <text evidence="1">The sequence shown here is derived from an EMBL/GenBank/DDBJ whole genome shotgun (WGS) entry which is preliminary data.</text>
</comment>
<evidence type="ECO:0000313" key="2">
    <source>
        <dbReference type="Proteomes" id="UP000236291"/>
    </source>
</evidence>
<feature type="non-terminal residue" evidence="1">
    <location>
        <position position="1"/>
    </location>
</feature>
<dbReference type="AlphaFoldDB" id="A0A2K3KAB6"/>
<reference evidence="1 2" key="2">
    <citation type="journal article" date="2017" name="Front. Plant Sci.">
        <title>Gene Classification and Mining of Molecular Markers Useful in Red Clover (Trifolium pratense) Breeding.</title>
        <authorList>
            <person name="Istvanek J."/>
            <person name="Dluhosova J."/>
            <person name="Dluhos P."/>
            <person name="Patkova L."/>
            <person name="Nedelnik J."/>
            <person name="Repkova J."/>
        </authorList>
    </citation>
    <scope>NUCLEOTIDE SEQUENCE [LARGE SCALE GENOMIC DNA]</scope>
    <source>
        <strain evidence="2">cv. Tatra</strain>
        <tissue evidence="1">Young leaves</tissue>
    </source>
</reference>
<evidence type="ECO:0000313" key="1">
    <source>
        <dbReference type="EMBL" id="PNX63240.1"/>
    </source>
</evidence>
<proteinExistence type="predicted"/>
<organism evidence="1 2">
    <name type="scientific">Trifolium pratense</name>
    <name type="common">Red clover</name>
    <dbReference type="NCBI Taxonomy" id="57577"/>
    <lineage>
        <taxon>Eukaryota</taxon>
        <taxon>Viridiplantae</taxon>
        <taxon>Streptophyta</taxon>
        <taxon>Embryophyta</taxon>
        <taxon>Tracheophyta</taxon>
        <taxon>Spermatophyta</taxon>
        <taxon>Magnoliopsida</taxon>
        <taxon>eudicotyledons</taxon>
        <taxon>Gunneridae</taxon>
        <taxon>Pentapetalae</taxon>
        <taxon>rosids</taxon>
        <taxon>fabids</taxon>
        <taxon>Fabales</taxon>
        <taxon>Fabaceae</taxon>
        <taxon>Papilionoideae</taxon>
        <taxon>50 kb inversion clade</taxon>
        <taxon>NPAAA clade</taxon>
        <taxon>Hologalegina</taxon>
        <taxon>IRL clade</taxon>
        <taxon>Trifolieae</taxon>
        <taxon>Trifolium</taxon>
    </lineage>
</organism>
<name>A0A2K3KAB6_TRIPR</name>